<proteinExistence type="predicted"/>
<sequence length="100" mass="10956">MTTVWSNSLAARARVLADPGVQCNEHACLARVHNGGLGDMYVRTSFIEAFFNDMQGLTMYLPFSLVDNCSVFRRATAPPRAGAFSASLLRPPSFDQDLIT</sequence>
<dbReference type="EMBL" id="HBFQ01024579">
    <property type="protein sequence ID" value="CAD8843028.1"/>
    <property type="molecule type" value="Transcribed_RNA"/>
</dbReference>
<name>A0A7S1A5R7_NOCSC</name>
<accession>A0A7S1A5R7</accession>
<evidence type="ECO:0000313" key="1">
    <source>
        <dbReference type="EMBL" id="CAD8843028.1"/>
    </source>
</evidence>
<protein>
    <submittedName>
        <fullName evidence="1">Uncharacterized protein</fullName>
    </submittedName>
</protein>
<dbReference type="AlphaFoldDB" id="A0A7S1A5R7"/>
<organism evidence="1">
    <name type="scientific">Noctiluca scintillans</name>
    <name type="common">Sea sparkle</name>
    <name type="synonym">Red tide dinoflagellate</name>
    <dbReference type="NCBI Taxonomy" id="2966"/>
    <lineage>
        <taxon>Eukaryota</taxon>
        <taxon>Sar</taxon>
        <taxon>Alveolata</taxon>
        <taxon>Dinophyceae</taxon>
        <taxon>Noctilucales</taxon>
        <taxon>Noctilucaceae</taxon>
        <taxon>Noctiluca</taxon>
    </lineage>
</organism>
<gene>
    <name evidence="1" type="ORF">NSCI0253_LOCUS17376</name>
</gene>
<reference evidence="1" key="1">
    <citation type="submission" date="2021-01" db="EMBL/GenBank/DDBJ databases">
        <authorList>
            <person name="Corre E."/>
            <person name="Pelletier E."/>
            <person name="Niang G."/>
            <person name="Scheremetjew M."/>
            <person name="Finn R."/>
            <person name="Kale V."/>
            <person name="Holt S."/>
            <person name="Cochrane G."/>
            <person name="Meng A."/>
            <person name="Brown T."/>
            <person name="Cohen L."/>
        </authorList>
    </citation>
    <scope>NUCLEOTIDE SEQUENCE</scope>
</reference>